<gene>
    <name evidence="1" type="ORF">K488DRAFT_92640</name>
</gene>
<organism evidence="1 2">
    <name type="scientific">Vararia minispora EC-137</name>
    <dbReference type="NCBI Taxonomy" id="1314806"/>
    <lineage>
        <taxon>Eukaryota</taxon>
        <taxon>Fungi</taxon>
        <taxon>Dikarya</taxon>
        <taxon>Basidiomycota</taxon>
        <taxon>Agaricomycotina</taxon>
        <taxon>Agaricomycetes</taxon>
        <taxon>Russulales</taxon>
        <taxon>Lachnocladiaceae</taxon>
        <taxon>Vararia</taxon>
    </lineage>
</organism>
<dbReference type="Proteomes" id="UP000814128">
    <property type="component" value="Unassembled WGS sequence"/>
</dbReference>
<protein>
    <submittedName>
        <fullName evidence="1">Uncharacterized protein</fullName>
    </submittedName>
</protein>
<keyword evidence="2" id="KW-1185">Reference proteome</keyword>
<evidence type="ECO:0000313" key="1">
    <source>
        <dbReference type="EMBL" id="KAI0026405.1"/>
    </source>
</evidence>
<accession>A0ACB8Q3X1</accession>
<reference evidence="1" key="1">
    <citation type="submission" date="2021-02" db="EMBL/GenBank/DDBJ databases">
        <authorList>
            <consortium name="DOE Joint Genome Institute"/>
            <person name="Ahrendt S."/>
            <person name="Looney B.P."/>
            <person name="Miyauchi S."/>
            <person name="Morin E."/>
            <person name="Drula E."/>
            <person name="Courty P.E."/>
            <person name="Chicoki N."/>
            <person name="Fauchery L."/>
            <person name="Kohler A."/>
            <person name="Kuo A."/>
            <person name="Labutti K."/>
            <person name="Pangilinan J."/>
            <person name="Lipzen A."/>
            <person name="Riley R."/>
            <person name="Andreopoulos W."/>
            <person name="He G."/>
            <person name="Johnson J."/>
            <person name="Barry K.W."/>
            <person name="Grigoriev I.V."/>
            <person name="Nagy L."/>
            <person name="Hibbett D."/>
            <person name="Henrissat B."/>
            <person name="Matheny P.B."/>
            <person name="Labbe J."/>
            <person name="Martin F."/>
        </authorList>
    </citation>
    <scope>NUCLEOTIDE SEQUENCE</scope>
    <source>
        <strain evidence="1">EC-137</strain>
    </source>
</reference>
<name>A0ACB8Q3X1_9AGAM</name>
<sequence length="208" mass="22518">MPTDSLLSTQVAAQIDANGPVVLHWAQGEGRVRIQAEGDINSLEVDAEGHSPAQVAVSIKRKASPSAGVIPSDASLQLPSVQPNKRARHDHEVVGDTGKDGTSVRTDEARASGRERSEADRSSETEDDADPPDPAWKQKLLRRQIAGRSDQERYNELPLEAFTNTPGPSSVSSKRLNFPILLRAFRSVSAEARKSACKEERESNAGLF</sequence>
<proteinExistence type="predicted"/>
<reference evidence="1" key="2">
    <citation type="journal article" date="2022" name="New Phytol.">
        <title>Evolutionary transition to the ectomycorrhizal habit in the genomes of a hyperdiverse lineage of mushroom-forming fungi.</title>
        <authorList>
            <person name="Looney B."/>
            <person name="Miyauchi S."/>
            <person name="Morin E."/>
            <person name="Drula E."/>
            <person name="Courty P.E."/>
            <person name="Kohler A."/>
            <person name="Kuo A."/>
            <person name="LaButti K."/>
            <person name="Pangilinan J."/>
            <person name="Lipzen A."/>
            <person name="Riley R."/>
            <person name="Andreopoulos W."/>
            <person name="He G."/>
            <person name="Johnson J."/>
            <person name="Nolan M."/>
            <person name="Tritt A."/>
            <person name="Barry K.W."/>
            <person name="Grigoriev I.V."/>
            <person name="Nagy L.G."/>
            <person name="Hibbett D."/>
            <person name="Henrissat B."/>
            <person name="Matheny P.B."/>
            <person name="Labbe J."/>
            <person name="Martin F.M."/>
        </authorList>
    </citation>
    <scope>NUCLEOTIDE SEQUENCE</scope>
    <source>
        <strain evidence="1">EC-137</strain>
    </source>
</reference>
<dbReference type="EMBL" id="MU274620">
    <property type="protein sequence ID" value="KAI0026405.1"/>
    <property type="molecule type" value="Genomic_DNA"/>
</dbReference>
<evidence type="ECO:0000313" key="2">
    <source>
        <dbReference type="Proteomes" id="UP000814128"/>
    </source>
</evidence>
<comment type="caution">
    <text evidence="1">The sequence shown here is derived from an EMBL/GenBank/DDBJ whole genome shotgun (WGS) entry which is preliminary data.</text>
</comment>